<feature type="domain" description="HTH arsR-type" evidence="5">
    <location>
        <begin position="3"/>
        <end position="90"/>
    </location>
</feature>
<evidence type="ECO:0000259" key="5">
    <source>
        <dbReference type="SMART" id="SM00418"/>
    </source>
</evidence>
<dbReference type="EMBL" id="CP000781">
    <property type="protein sequence ID" value="ABS67165.1"/>
    <property type="molecule type" value="Genomic_DNA"/>
</dbReference>
<sequence length="260" mass="29379">MDDVFAALSHPVRRTVLDLLRERDGRTLGELEQALKPHTTLTRFGVMKHLKVLEEAHLLLTRKVGREKHHYLNPVPIRLVADRWISRYAEPHVAAMTGLKLLLETNPMRSTAPKHVYELFIKATPQALWDVLTDDTKTPLYEHFNMTSRTEWRPGGARTYYMGDRQVIACTILDMDPPHRLVLSFHAQWAPDVAADQPSRVTWEIAPIGTDACKLTLTHNDFDGETATSKAVVHGWPEGLSRLKTLVETGEPFQLAAPAA</sequence>
<dbReference type="KEGG" id="xau:Xaut_1920"/>
<comment type="similarity">
    <text evidence="1">Belongs to the AHA1 family.</text>
</comment>
<dbReference type="Gene3D" id="1.10.10.10">
    <property type="entry name" value="Winged helix-like DNA-binding domain superfamily/Winged helix DNA-binding domain"/>
    <property type="match status" value="1"/>
</dbReference>
<evidence type="ECO:0000256" key="1">
    <source>
        <dbReference type="ARBA" id="ARBA00006817"/>
    </source>
</evidence>
<proteinExistence type="inferred from homology"/>
<keyword evidence="3" id="KW-0238">DNA-binding</keyword>
<evidence type="ECO:0000256" key="4">
    <source>
        <dbReference type="ARBA" id="ARBA00023163"/>
    </source>
</evidence>
<dbReference type="PANTHER" id="PTHR33154">
    <property type="entry name" value="TRANSCRIPTIONAL REGULATOR, ARSR FAMILY"/>
    <property type="match status" value="1"/>
</dbReference>
<dbReference type="InterPro" id="IPR036388">
    <property type="entry name" value="WH-like_DNA-bd_sf"/>
</dbReference>
<keyword evidence="7" id="KW-1185">Reference proteome</keyword>
<protein>
    <submittedName>
        <fullName evidence="6">Activator of Hsp90 ATPase 1 family protein</fullName>
    </submittedName>
</protein>
<dbReference type="InterPro" id="IPR051081">
    <property type="entry name" value="HTH_MetalResp_TranReg"/>
</dbReference>
<dbReference type="OrthoDB" id="9815653at2"/>
<dbReference type="STRING" id="78245.Xaut_1920"/>
<dbReference type="PANTHER" id="PTHR33154:SF33">
    <property type="entry name" value="TRANSCRIPTIONAL REPRESSOR SDPR"/>
    <property type="match status" value="1"/>
</dbReference>
<dbReference type="InterPro" id="IPR013538">
    <property type="entry name" value="ASHA1/2-like_C"/>
</dbReference>
<evidence type="ECO:0000313" key="7">
    <source>
        <dbReference type="Proteomes" id="UP000002417"/>
    </source>
</evidence>
<name>A7IGM2_XANP2</name>
<evidence type="ECO:0000256" key="3">
    <source>
        <dbReference type="ARBA" id="ARBA00023125"/>
    </source>
</evidence>
<dbReference type="SUPFAM" id="SSF46785">
    <property type="entry name" value="Winged helix' DNA-binding domain"/>
    <property type="match status" value="1"/>
</dbReference>
<dbReference type="InterPro" id="IPR036390">
    <property type="entry name" value="WH_DNA-bd_sf"/>
</dbReference>
<dbReference type="SUPFAM" id="SSF55961">
    <property type="entry name" value="Bet v1-like"/>
    <property type="match status" value="1"/>
</dbReference>
<dbReference type="CDD" id="cd00090">
    <property type="entry name" value="HTH_ARSR"/>
    <property type="match status" value="1"/>
</dbReference>
<dbReference type="InterPro" id="IPR023393">
    <property type="entry name" value="START-like_dom_sf"/>
</dbReference>
<accession>A7IGM2</accession>
<dbReference type="SMART" id="SM00418">
    <property type="entry name" value="HTH_ARSR"/>
    <property type="match status" value="1"/>
</dbReference>
<keyword evidence="2" id="KW-0805">Transcription regulation</keyword>
<dbReference type="eggNOG" id="COG0640">
    <property type="taxonomic scope" value="Bacteria"/>
</dbReference>
<dbReference type="HOGENOM" id="CLU_094111_0_0_5"/>
<dbReference type="Proteomes" id="UP000002417">
    <property type="component" value="Chromosome"/>
</dbReference>
<dbReference type="CDD" id="cd08893">
    <property type="entry name" value="SRPBCC_CalC_Aha1-like_GntR-HTH"/>
    <property type="match status" value="1"/>
</dbReference>
<reference evidence="6 7" key="1">
    <citation type="submission" date="2007-07" db="EMBL/GenBank/DDBJ databases">
        <title>Complete sequence of chromosome of Xanthobacter autotrophicus Py2.</title>
        <authorList>
            <consortium name="US DOE Joint Genome Institute"/>
            <person name="Copeland A."/>
            <person name="Lucas S."/>
            <person name="Lapidus A."/>
            <person name="Barry K."/>
            <person name="Glavina del Rio T."/>
            <person name="Hammon N."/>
            <person name="Israni S."/>
            <person name="Dalin E."/>
            <person name="Tice H."/>
            <person name="Pitluck S."/>
            <person name="Sims D."/>
            <person name="Brettin T."/>
            <person name="Bruce D."/>
            <person name="Detter J.C."/>
            <person name="Han C."/>
            <person name="Tapia R."/>
            <person name="Brainard J."/>
            <person name="Schmutz J."/>
            <person name="Larimer F."/>
            <person name="Land M."/>
            <person name="Hauser L."/>
            <person name="Kyrpides N."/>
            <person name="Kim E."/>
            <person name="Ensigns S.A."/>
            <person name="Richardson P."/>
        </authorList>
    </citation>
    <scope>NUCLEOTIDE SEQUENCE [LARGE SCALE GENOMIC DNA]</scope>
    <source>
        <strain evidence="7">ATCC BAA-1158 / Py2</strain>
    </source>
</reference>
<evidence type="ECO:0000313" key="6">
    <source>
        <dbReference type="EMBL" id="ABS67165.1"/>
    </source>
</evidence>
<dbReference type="Gene3D" id="3.30.530.20">
    <property type="match status" value="1"/>
</dbReference>
<keyword evidence="4" id="KW-0804">Transcription</keyword>
<dbReference type="PhylomeDB" id="A7IGM2"/>
<organism evidence="6 7">
    <name type="scientific">Xanthobacter autotrophicus (strain ATCC BAA-1158 / Py2)</name>
    <dbReference type="NCBI Taxonomy" id="78245"/>
    <lineage>
        <taxon>Bacteria</taxon>
        <taxon>Pseudomonadati</taxon>
        <taxon>Pseudomonadota</taxon>
        <taxon>Alphaproteobacteria</taxon>
        <taxon>Hyphomicrobiales</taxon>
        <taxon>Xanthobacteraceae</taxon>
        <taxon>Xanthobacter</taxon>
    </lineage>
</organism>
<evidence type="ECO:0000256" key="2">
    <source>
        <dbReference type="ARBA" id="ARBA00023015"/>
    </source>
</evidence>
<dbReference type="InterPro" id="IPR001845">
    <property type="entry name" value="HTH_ArsR_DNA-bd_dom"/>
</dbReference>
<dbReference type="Pfam" id="PF12840">
    <property type="entry name" value="HTH_20"/>
    <property type="match status" value="1"/>
</dbReference>
<gene>
    <name evidence="6" type="ordered locus">Xaut_1920</name>
</gene>
<dbReference type="InterPro" id="IPR011991">
    <property type="entry name" value="ArsR-like_HTH"/>
</dbReference>
<dbReference type="GO" id="GO:0003700">
    <property type="term" value="F:DNA-binding transcription factor activity"/>
    <property type="evidence" value="ECO:0007669"/>
    <property type="project" value="InterPro"/>
</dbReference>
<dbReference type="eggNOG" id="COG3832">
    <property type="taxonomic scope" value="Bacteria"/>
</dbReference>
<dbReference type="AlphaFoldDB" id="A7IGM2"/>
<dbReference type="GO" id="GO:0003677">
    <property type="term" value="F:DNA binding"/>
    <property type="evidence" value="ECO:0007669"/>
    <property type="project" value="UniProtKB-KW"/>
</dbReference>
<dbReference type="Pfam" id="PF08327">
    <property type="entry name" value="AHSA1"/>
    <property type="match status" value="1"/>
</dbReference>